<dbReference type="EMBL" id="CP014162">
    <property type="protein sequence ID" value="AMB96899.1"/>
    <property type="molecule type" value="Genomic_DNA"/>
</dbReference>
<dbReference type="PANTHER" id="PTHR43031">
    <property type="entry name" value="FAD-DEPENDENT OXIDOREDUCTASE"/>
    <property type="match status" value="1"/>
</dbReference>
<dbReference type="InterPro" id="IPR036873">
    <property type="entry name" value="Rhodanese-like_dom_sf"/>
</dbReference>
<name>A0A0U4WQ54_9LACT</name>
<sequence length="132" mass="15066">MINFGTISWLILIVVLLVWGGFWLYSYLLRRNNATMISQEDFQQTMQSAQIIDIREANEFNSAHIFGARNVPYSTLQQGVPGFSKSRPIYLYADVHSLTGRAAKKLKDAGYDKIYILKGGLSDWEGKTKRQD</sequence>
<keyword evidence="1" id="KW-1133">Transmembrane helix</keyword>
<dbReference type="InterPro" id="IPR001763">
    <property type="entry name" value="Rhodanese-like_dom"/>
</dbReference>
<reference evidence="4" key="3">
    <citation type="submission" date="2022-12" db="EMBL/GenBank/DDBJ databases">
        <title>Whole genome sequence analysis of a duck derived balloon bacteium Aerococcus urinaeequi henan2020.</title>
        <authorList>
            <person name="Zhang H."/>
            <person name="Qiao H.X."/>
            <person name="Bian C.Z."/>
            <person name="Shu J.C."/>
        </authorList>
    </citation>
    <scope>NUCLEOTIDE SEQUENCE</scope>
    <source>
        <strain evidence="4">2020-HN-1</strain>
    </source>
</reference>
<keyword evidence="1" id="KW-0812">Transmembrane</keyword>
<protein>
    <submittedName>
        <fullName evidence="4">Rhodanese-like domain-containing protein</fullName>
    </submittedName>
    <submittedName>
        <fullName evidence="3">Sulfurtransferase</fullName>
    </submittedName>
</protein>
<dbReference type="AlphaFoldDB" id="A0A0U4WQ54"/>
<dbReference type="Proteomes" id="UP000067698">
    <property type="component" value="Chromosome"/>
</dbReference>
<dbReference type="EMBL" id="CP114063">
    <property type="protein sequence ID" value="WAT23864.1"/>
    <property type="molecule type" value="Genomic_DNA"/>
</dbReference>
<accession>A0A0U4WQ54</accession>
<dbReference type="OrthoDB" id="9808735at2"/>
<evidence type="ECO:0000313" key="4">
    <source>
        <dbReference type="EMBL" id="WAT23864.1"/>
    </source>
</evidence>
<organism evidence="3 5">
    <name type="scientific">Aerococcus urinaeequi</name>
    <dbReference type="NCBI Taxonomy" id="51665"/>
    <lineage>
        <taxon>Bacteria</taxon>
        <taxon>Bacillati</taxon>
        <taxon>Bacillota</taxon>
        <taxon>Bacilli</taxon>
        <taxon>Lactobacillales</taxon>
        <taxon>Aerococcaceae</taxon>
        <taxon>Aerococcus</taxon>
    </lineage>
</organism>
<dbReference type="SMART" id="SM00450">
    <property type="entry name" value="RHOD"/>
    <property type="match status" value="1"/>
</dbReference>
<dbReference type="SUPFAM" id="SSF52821">
    <property type="entry name" value="Rhodanese/Cell cycle control phosphatase"/>
    <property type="match status" value="1"/>
</dbReference>
<feature type="domain" description="Rhodanese" evidence="2">
    <location>
        <begin position="45"/>
        <end position="129"/>
    </location>
</feature>
<evidence type="ECO:0000256" key="1">
    <source>
        <dbReference type="SAM" id="Phobius"/>
    </source>
</evidence>
<dbReference type="RefSeq" id="WP_016896891.1">
    <property type="nucleotide sequence ID" value="NZ_CP013988.1"/>
</dbReference>
<dbReference type="PANTHER" id="PTHR43031:SF18">
    <property type="entry name" value="RHODANESE-RELATED SULFURTRANSFERASES"/>
    <property type="match status" value="1"/>
</dbReference>
<dbReference type="Gene3D" id="3.40.250.10">
    <property type="entry name" value="Rhodanese-like domain"/>
    <property type="match status" value="1"/>
</dbReference>
<dbReference type="Proteomes" id="UP001164714">
    <property type="component" value="Chromosome"/>
</dbReference>
<dbReference type="Pfam" id="PF00581">
    <property type="entry name" value="Rhodanese"/>
    <property type="match status" value="1"/>
</dbReference>
<dbReference type="PROSITE" id="PS50206">
    <property type="entry name" value="RHODANESE_3"/>
    <property type="match status" value="1"/>
</dbReference>
<keyword evidence="1" id="KW-0472">Membrane</keyword>
<evidence type="ECO:0000313" key="5">
    <source>
        <dbReference type="Proteomes" id="UP000067698"/>
    </source>
</evidence>
<dbReference type="CDD" id="cd00158">
    <property type="entry name" value="RHOD"/>
    <property type="match status" value="1"/>
</dbReference>
<dbReference type="KEGG" id="aui:APT62_03710"/>
<gene>
    <name evidence="3" type="ORF">AWM74_01020</name>
    <name evidence="4" type="ORF">OZ415_06270</name>
</gene>
<reference evidence="3 5" key="1">
    <citation type="journal article" date="2016" name="Genome Announc.">
        <title>Complete Genome Sequences of Aerococcus christensenii CCUG 28831T, Aerococcus sanguinicola CCUG 43001T, Aerococcus urinae CCUG 36881T, Aerococcus urinaeequi CCUG 28094T, Aerococcus urinaehominis CCUG 42038 BT, and Aerococcus viridans CCUG 4311T.</title>
        <authorList>
            <person name="Carkaci D."/>
            <person name="Dargis R."/>
            <person name="Nielsen X.C."/>
            <person name="Skovgaard O."/>
            <person name="Fuursted K."/>
            <person name="Christensen J.J."/>
        </authorList>
    </citation>
    <scope>NUCLEOTIDE SEQUENCE [LARGE SCALE GENOMIC DNA]</scope>
    <source>
        <strain evidence="3 5">CCUG28094</strain>
    </source>
</reference>
<reference evidence="5" key="2">
    <citation type="submission" date="2016-01" db="EMBL/GenBank/DDBJ databases">
        <title>Six Aerococcus type strain genome sequencing and assembly using PacBio and Illumina Hiseq.</title>
        <authorList>
            <person name="Carkaci D."/>
            <person name="Dargis R."/>
            <person name="Nielsen X.C."/>
            <person name="Skovgaard O."/>
            <person name="Fuursted K."/>
            <person name="Christensen J.J."/>
        </authorList>
    </citation>
    <scope>NUCLEOTIDE SEQUENCE [LARGE SCALE GENOMIC DNA]</scope>
    <source>
        <strain evidence="5">CCUG28094</strain>
    </source>
</reference>
<feature type="transmembrane region" description="Helical" evidence="1">
    <location>
        <begin position="6"/>
        <end position="28"/>
    </location>
</feature>
<dbReference type="GeneID" id="92866129"/>
<evidence type="ECO:0000259" key="2">
    <source>
        <dbReference type="PROSITE" id="PS50206"/>
    </source>
</evidence>
<dbReference type="InterPro" id="IPR050229">
    <property type="entry name" value="GlpE_sulfurtransferase"/>
</dbReference>
<evidence type="ECO:0000313" key="3">
    <source>
        <dbReference type="EMBL" id="AMB96899.1"/>
    </source>
</evidence>
<proteinExistence type="predicted"/>